<dbReference type="CDD" id="cd06455">
    <property type="entry name" value="M3A_TOP"/>
    <property type="match status" value="1"/>
</dbReference>
<dbReference type="InterPro" id="IPR001567">
    <property type="entry name" value="Pept_M3A_M3B_dom"/>
</dbReference>
<evidence type="ECO:0000256" key="7">
    <source>
        <dbReference type="RuleBase" id="RU003435"/>
    </source>
</evidence>
<dbReference type="InterPro" id="IPR045090">
    <property type="entry name" value="Pept_M3A_M3B"/>
</dbReference>
<dbReference type="GO" id="GO:0006508">
    <property type="term" value="P:proteolysis"/>
    <property type="evidence" value="ECO:0007669"/>
    <property type="project" value="UniProtKB-KW"/>
</dbReference>
<evidence type="ECO:0000256" key="5">
    <source>
        <dbReference type="ARBA" id="ARBA00022833"/>
    </source>
</evidence>
<evidence type="ECO:0000256" key="6">
    <source>
        <dbReference type="ARBA" id="ARBA00023049"/>
    </source>
</evidence>
<keyword evidence="2 7" id="KW-0645">Protease</keyword>
<dbReference type="PANTHER" id="PTHR11804">
    <property type="entry name" value="PROTEASE M3 THIMET OLIGOPEPTIDASE-RELATED"/>
    <property type="match status" value="1"/>
</dbReference>
<accession>A0A085W5E3</accession>
<organism evidence="9 10">
    <name type="scientific">Hyalangium minutum</name>
    <dbReference type="NCBI Taxonomy" id="394096"/>
    <lineage>
        <taxon>Bacteria</taxon>
        <taxon>Pseudomonadati</taxon>
        <taxon>Myxococcota</taxon>
        <taxon>Myxococcia</taxon>
        <taxon>Myxococcales</taxon>
        <taxon>Cystobacterineae</taxon>
        <taxon>Archangiaceae</taxon>
        <taxon>Hyalangium</taxon>
    </lineage>
</organism>
<dbReference type="PANTHER" id="PTHR11804:SF84">
    <property type="entry name" value="SACCHAROLYSIN"/>
    <property type="match status" value="1"/>
</dbReference>
<evidence type="ECO:0000256" key="4">
    <source>
        <dbReference type="ARBA" id="ARBA00022801"/>
    </source>
</evidence>
<dbReference type="OrthoDB" id="9773538at2"/>
<dbReference type="SUPFAM" id="SSF55486">
    <property type="entry name" value="Metalloproteases ('zincins'), catalytic domain"/>
    <property type="match status" value="1"/>
</dbReference>
<dbReference type="AlphaFoldDB" id="A0A085W5E3"/>
<proteinExistence type="inferred from homology"/>
<dbReference type="InterPro" id="IPR024077">
    <property type="entry name" value="Neurolysin/TOP_dom2"/>
</dbReference>
<evidence type="ECO:0000259" key="8">
    <source>
        <dbReference type="Pfam" id="PF01432"/>
    </source>
</evidence>
<evidence type="ECO:0000313" key="10">
    <source>
        <dbReference type="Proteomes" id="UP000028725"/>
    </source>
</evidence>
<dbReference type="Proteomes" id="UP000028725">
    <property type="component" value="Unassembled WGS sequence"/>
</dbReference>
<feature type="domain" description="Peptidase M3A/M3B catalytic" evidence="8">
    <location>
        <begin position="207"/>
        <end position="641"/>
    </location>
</feature>
<dbReference type="GO" id="GO:0004222">
    <property type="term" value="F:metalloendopeptidase activity"/>
    <property type="evidence" value="ECO:0007669"/>
    <property type="project" value="InterPro"/>
</dbReference>
<keyword evidence="3 7" id="KW-0479">Metal-binding</keyword>
<comment type="caution">
    <text evidence="9">The sequence shown here is derived from an EMBL/GenBank/DDBJ whole genome shotgun (WGS) entry which is preliminary data.</text>
</comment>
<dbReference type="PATRIC" id="fig|394096.3.peg.7290"/>
<keyword evidence="6 7" id="KW-0482">Metalloprotease</keyword>
<keyword evidence="4 7" id="KW-0378">Hydrolase</keyword>
<dbReference type="Pfam" id="PF01432">
    <property type="entry name" value="Peptidase_M3"/>
    <property type="match status" value="1"/>
</dbReference>
<dbReference type="Gene3D" id="1.10.1370.40">
    <property type="match status" value="1"/>
</dbReference>
<dbReference type="GO" id="GO:0046872">
    <property type="term" value="F:metal ion binding"/>
    <property type="evidence" value="ECO:0007669"/>
    <property type="project" value="UniProtKB-UniRule"/>
</dbReference>
<name>A0A085W5E3_9BACT</name>
<evidence type="ECO:0000256" key="1">
    <source>
        <dbReference type="ARBA" id="ARBA00006040"/>
    </source>
</evidence>
<dbReference type="Gene3D" id="3.40.390.10">
    <property type="entry name" value="Collagenase (Catalytic Domain)"/>
    <property type="match status" value="1"/>
</dbReference>
<reference evidence="9 10" key="1">
    <citation type="submission" date="2014-04" db="EMBL/GenBank/DDBJ databases">
        <title>Genome assembly of Hyalangium minutum DSM 14724.</title>
        <authorList>
            <person name="Sharma G."/>
            <person name="Subramanian S."/>
        </authorList>
    </citation>
    <scope>NUCLEOTIDE SEQUENCE [LARGE SCALE GENOMIC DNA]</scope>
    <source>
        <strain evidence="9 10">DSM 14724</strain>
    </source>
</reference>
<dbReference type="EMBL" id="JMCB01000019">
    <property type="protein sequence ID" value="KFE62906.1"/>
    <property type="molecule type" value="Genomic_DNA"/>
</dbReference>
<evidence type="ECO:0000256" key="2">
    <source>
        <dbReference type="ARBA" id="ARBA00022670"/>
    </source>
</evidence>
<evidence type="ECO:0000313" key="9">
    <source>
        <dbReference type="EMBL" id="KFE62906.1"/>
    </source>
</evidence>
<dbReference type="RefSeq" id="WP_044196506.1">
    <property type="nucleotide sequence ID" value="NZ_JMCB01000019.1"/>
</dbReference>
<keyword evidence="10" id="KW-1185">Reference proteome</keyword>
<dbReference type="Gene3D" id="1.10.1370.10">
    <property type="entry name" value="Neurolysin, domain 3"/>
    <property type="match status" value="1"/>
</dbReference>
<dbReference type="InterPro" id="IPR024079">
    <property type="entry name" value="MetalloPept_cat_dom_sf"/>
</dbReference>
<sequence>MPATPDAARLVTCPPDEFRRASEAALSTARSGIERLKSLPAPRNVREALEIFDEATAALSDASARASVVRHSHPAEPMRQASETAEQEAEKLATEISLDRGVYEVIASLDVSKEDAPTRKWVEKLLRDFRRAGVDRDDATRARVKALQEELVRIGQEFDRNIREDVRTVELPPEALEGLPADYVRNHPPGADGKVRITTDYPDLVPFMTYAKDSSAREKLWRTNRSRAYPKNVEVLQRLLGRRHELATLLGYANWAAYATEDKMIRSERNAGDFIEKIASASAERSRRDYQVLLERKRKDNPGATGVDPWDQGYLEDRVKAEQYSYDSQAVRPYFEYTRVKQGVLDITSRIFGVSYKRVADAPVWHPDVEAYDVFQGQEQVGRFYLDMHPRADKYKHAAQFTLATGKQGRRLPEAVLMCNFPKPGAEPALMQHGDVETFFHEFGHLLHHLFGGHTPWAGLSGVRTEWDFVEAPSQMLEEWARDVGSLQSFAKHYQTNEPLPADIIQRMKKADDFGKGVWVRQQMFYAALSLELYKRDPQGLDPLAVVRELQGKYTPFPYVEGTYFHLSFGHLDGYSAIYYTYMWSLVIAKDLFTVFQDKGLLNPEPAQAYRRSILEPGGSKDAVVLVKDFLGRDYDFRAYEQWLNAG</sequence>
<dbReference type="GO" id="GO:0006518">
    <property type="term" value="P:peptide metabolic process"/>
    <property type="evidence" value="ECO:0007669"/>
    <property type="project" value="TreeGrafter"/>
</dbReference>
<evidence type="ECO:0000256" key="3">
    <source>
        <dbReference type="ARBA" id="ARBA00022723"/>
    </source>
</evidence>
<keyword evidence="5 7" id="KW-0862">Zinc</keyword>
<gene>
    <name evidence="9" type="ORF">DB31_2965</name>
</gene>
<comment type="cofactor">
    <cofactor evidence="7">
        <name>Zn(2+)</name>
        <dbReference type="ChEBI" id="CHEBI:29105"/>
    </cofactor>
    <text evidence="7">Binds 1 zinc ion.</text>
</comment>
<comment type="similarity">
    <text evidence="1 7">Belongs to the peptidase M3 family.</text>
</comment>
<protein>
    <submittedName>
        <fullName evidence="9">Thimet oligopeptidase</fullName>
    </submittedName>
</protein>